<keyword evidence="3" id="KW-1185">Reference proteome</keyword>
<gene>
    <name evidence="2" type="ORF">KC01_LOCUS14686</name>
</gene>
<organism evidence="2 3">
    <name type="scientific">Knipowitschia caucasica</name>
    <name type="common">Caucasian dwarf goby</name>
    <name type="synonym">Pomatoschistus caucasicus</name>
    <dbReference type="NCBI Taxonomy" id="637954"/>
    <lineage>
        <taxon>Eukaryota</taxon>
        <taxon>Metazoa</taxon>
        <taxon>Chordata</taxon>
        <taxon>Craniata</taxon>
        <taxon>Vertebrata</taxon>
        <taxon>Euteleostomi</taxon>
        <taxon>Actinopterygii</taxon>
        <taxon>Neopterygii</taxon>
        <taxon>Teleostei</taxon>
        <taxon>Neoteleostei</taxon>
        <taxon>Acanthomorphata</taxon>
        <taxon>Gobiaria</taxon>
        <taxon>Gobiiformes</taxon>
        <taxon>Gobioidei</taxon>
        <taxon>Gobiidae</taxon>
        <taxon>Gobiinae</taxon>
        <taxon>Knipowitschia</taxon>
    </lineage>
</organism>
<dbReference type="EMBL" id="OZ035838">
    <property type="protein sequence ID" value="CAL1584330.1"/>
    <property type="molecule type" value="Genomic_DNA"/>
</dbReference>
<dbReference type="Proteomes" id="UP001497482">
    <property type="component" value="Chromosome 16"/>
</dbReference>
<proteinExistence type="predicted"/>
<evidence type="ECO:0000313" key="3">
    <source>
        <dbReference type="Proteomes" id="UP001497482"/>
    </source>
</evidence>
<evidence type="ECO:0000313" key="2">
    <source>
        <dbReference type="EMBL" id="CAL1584330.1"/>
    </source>
</evidence>
<protein>
    <submittedName>
        <fullName evidence="2">Uncharacterized protein</fullName>
    </submittedName>
</protein>
<evidence type="ECO:0000256" key="1">
    <source>
        <dbReference type="SAM" id="MobiDB-lite"/>
    </source>
</evidence>
<name>A0AAV2K354_KNICA</name>
<feature type="region of interest" description="Disordered" evidence="1">
    <location>
        <begin position="44"/>
        <end position="72"/>
    </location>
</feature>
<feature type="compositionally biased region" description="Basic and acidic residues" evidence="1">
    <location>
        <begin position="46"/>
        <end position="55"/>
    </location>
</feature>
<reference evidence="2 3" key="1">
    <citation type="submission" date="2024-04" db="EMBL/GenBank/DDBJ databases">
        <authorList>
            <person name="Waldvogel A.-M."/>
            <person name="Schoenle A."/>
        </authorList>
    </citation>
    <scope>NUCLEOTIDE SEQUENCE [LARGE SCALE GENOMIC DNA]</scope>
</reference>
<dbReference type="AlphaFoldDB" id="A0AAV2K354"/>
<accession>A0AAV2K354</accession>
<sequence>MRPWQPVLCSGPACATYADRTLLHIKASVPAPFSVSVEADLSATASERRHLDRDPSTSNPSNPPLQPSPHSCAFWSLHPESG</sequence>